<dbReference type="AlphaFoldDB" id="A0A4R1KRY8"/>
<dbReference type="GO" id="GO:0004553">
    <property type="term" value="F:hydrolase activity, hydrolyzing O-glycosyl compounds"/>
    <property type="evidence" value="ECO:0007669"/>
    <property type="project" value="UniProtKB-ARBA"/>
</dbReference>
<proteinExistence type="predicted"/>
<organism evidence="4 5">
    <name type="scientific">Winogradskyella wandonensis</name>
    <dbReference type="NCBI Taxonomy" id="1442586"/>
    <lineage>
        <taxon>Bacteria</taxon>
        <taxon>Pseudomonadati</taxon>
        <taxon>Bacteroidota</taxon>
        <taxon>Flavobacteriia</taxon>
        <taxon>Flavobacteriales</taxon>
        <taxon>Flavobacteriaceae</taxon>
        <taxon>Winogradskyella</taxon>
    </lineage>
</organism>
<feature type="signal peptide" evidence="2">
    <location>
        <begin position="1"/>
        <end position="18"/>
    </location>
</feature>
<dbReference type="EMBL" id="SMGI01000002">
    <property type="protein sequence ID" value="TCK67343.1"/>
    <property type="molecule type" value="Genomic_DNA"/>
</dbReference>
<dbReference type="Gene3D" id="2.60.120.200">
    <property type="match status" value="1"/>
</dbReference>
<reference evidence="4 5" key="1">
    <citation type="journal article" date="2015" name="Stand. Genomic Sci.">
        <title>Genomic Encyclopedia of Bacterial and Archaeal Type Strains, Phase III: the genomes of soil and plant-associated and newly described type strains.</title>
        <authorList>
            <person name="Whitman W.B."/>
            <person name="Woyke T."/>
            <person name="Klenk H.P."/>
            <person name="Zhou Y."/>
            <person name="Lilburn T.G."/>
            <person name="Beck B.J."/>
            <person name="De Vos P."/>
            <person name="Vandamme P."/>
            <person name="Eisen J.A."/>
            <person name="Garrity G."/>
            <person name="Hugenholtz P."/>
            <person name="Kyrpides N.C."/>
        </authorList>
    </citation>
    <scope>NUCLEOTIDE SEQUENCE [LARGE SCALE GENOMIC DNA]</scope>
    <source>
        <strain evidence="4 5">CECT 8445</strain>
    </source>
</reference>
<evidence type="ECO:0000256" key="2">
    <source>
        <dbReference type="SAM" id="SignalP"/>
    </source>
</evidence>
<keyword evidence="5" id="KW-1185">Reference proteome</keyword>
<comment type="caution">
    <text evidence="4">The sequence shown here is derived from an EMBL/GenBank/DDBJ whole genome shotgun (WGS) entry which is preliminary data.</text>
</comment>
<protein>
    <submittedName>
        <fullName evidence="4">Putative secreted protein (Por secretion system target)</fullName>
    </submittedName>
</protein>
<feature type="domain" description="Secretion system C-terminal sorting" evidence="3">
    <location>
        <begin position="253"/>
        <end position="318"/>
    </location>
</feature>
<dbReference type="NCBIfam" id="TIGR04183">
    <property type="entry name" value="Por_Secre_tail"/>
    <property type="match status" value="1"/>
</dbReference>
<feature type="chain" id="PRO_5020488308" evidence="2">
    <location>
        <begin position="19"/>
        <end position="320"/>
    </location>
</feature>
<evidence type="ECO:0000313" key="5">
    <source>
        <dbReference type="Proteomes" id="UP000295714"/>
    </source>
</evidence>
<dbReference type="OrthoDB" id="791543at2"/>
<keyword evidence="1 2" id="KW-0732">Signal</keyword>
<accession>A0A4R1KRY8</accession>
<evidence type="ECO:0000313" key="4">
    <source>
        <dbReference type="EMBL" id="TCK67343.1"/>
    </source>
</evidence>
<dbReference type="GO" id="GO:0005975">
    <property type="term" value="P:carbohydrate metabolic process"/>
    <property type="evidence" value="ECO:0007669"/>
    <property type="project" value="UniProtKB-ARBA"/>
</dbReference>
<dbReference type="InterPro" id="IPR013320">
    <property type="entry name" value="ConA-like_dom_sf"/>
</dbReference>
<gene>
    <name evidence="4" type="ORF">DFQ05_1117</name>
</gene>
<sequence>MKIRLLLFGLLISKFCFAQIPNDEVVRYKFTNASLLNEASTTGQGNLSLGDDLAVFITGVENDSGSALEVNNDFIFADSNVNAFSKTFTVSFWIRLSNTPSTTQDVIFQFFDLNDTAQVMFSKKVLASGQVEFAWQANLASNTNVVPSLTIGNWHNITMVASEVNPSLTAYRLFVDGVFDADLTGSATDIRASSNNYLVYRNIAISPTAGYQDDIDNIRIYNRELSNTEVASIFSENVLSSNDFSINNFRLNLYPNPTSNILNIESNNQQIKQIEIYDILGKQLLIANNSNIDVSNLKSGIYILKAKTTLGEVVKRFIKQ</sequence>
<dbReference type="Pfam" id="PF13385">
    <property type="entry name" value="Laminin_G_3"/>
    <property type="match status" value="1"/>
</dbReference>
<evidence type="ECO:0000256" key="1">
    <source>
        <dbReference type="ARBA" id="ARBA00022729"/>
    </source>
</evidence>
<name>A0A4R1KRY8_9FLAO</name>
<dbReference type="InterPro" id="IPR026444">
    <property type="entry name" value="Secre_tail"/>
</dbReference>
<dbReference type="RefSeq" id="WP_132704409.1">
    <property type="nucleotide sequence ID" value="NZ_SMGI01000002.1"/>
</dbReference>
<dbReference type="Pfam" id="PF18962">
    <property type="entry name" value="Por_Secre_tail"/>
    <property type="match status" value="1"/>
</dbReference>
<dbReference type="Proteomes" id="UP000295714">
    <property type="component" value="Unassembled WGS sequence"/>
</dbReference>
<dbReference type="SUPFAM" id="SSF49899">
    <property type="entry name" value="Concanavalin A-like lectins/glucanases"/>
    <property type="match status" value="1"/>
</dbReference>
<evidence type="ECO:0000259" key="3">
    <source>
        <dbReference type="Pfam" id="PF18962"/>
    </source>
</evidence>